<evidence type="ECO:0000256" key="3">
    <source>
        <dbReference type="PROSITE-ProRule" id="PRU00277"/>
    </source>
</evidence>
<dbReference type="GO" id="GO:0043066">
    <property type="term" value="P:negative regulation of apoptotic process"/>
    <property type="evidence" value="ECO:0007669"/>
    <property type="project" value="TreeGrafter"/>
</dbReference>
<dbReference type="Pfam" id="PF00254">
    <property type="entry name" value="FKBP_C"/>
    <property type="match status" value="1"/>
</dbReference>
<dbReference type="GO" id="GO:0005829">
    <property type="term" value="C:cytosol"/>
    <property type="evidence" value="ECO:0007669"/>
    <property type="project" value="TreeGrafter"/>
</dbReference>
<evidence type="ECO:0000259" key="6">
    <source>
        <dbReference type="PROSITE" id="PS50059"/>
    </source>
</evidence>
<feature type="non-terminal residue" evidence="7">
    <location>
        <position position="1"/>
    </location>
</feature>
<dbReference type="Pfam" id="PF13181">
    <property type="entry name" value="TPR_8"/>
    <property type="match status" value="2"/>
</dbReference>
<comment type="caution">
    <text evidence="7">The sequence shown here is derived from an EMBL/GenBank/DDBJ whole genome shotgun (WGS) entry which is preliminary data.</text>
</comment>
<dbReference type="GO" id="GO:0012505">
    <property type="term" value="C:endomembrane system"/>
    <property type="evidence" value="ECO:0007669"/>
    <property type="project" value="TreeGrafter"/>
</dbReference>
<proteinExistence type="predicted"/>
<keyword evidence="8" id="KW-1185">Reference proteome</keyword>
<feature type="domain" description="PPIase FKBP-type" evidence="6">
    <location>
        <begin position="115"/>
        <end position="198"/>
    </location>
</feature>
<dbReference type="GO" id="GO:0044183">
    <property type="term" value="F:protein folding chaperone"/>
    <property type="evidence" value="ECO:0007669"/>
    <property type="project" value="TreeGrafter"/>
</dbReference>
<dbReference type="InterPro" id="IPR019734">
    <property type="entry name" value="TPR_rpt"/>
</dbReference>
<feature type="compositionally biased region" description="Basic and acidic residues" evidence="5">
    <location>
        <begin position="38"/>
        <end position="88"/>
    </location>
</feature>
<sequence length="417" mass="47205">MNENMSSKEEVLTDVSCEISNNDNNGEVLPLKPSSLEDQSKEDQPKMDQSKVNQSKEDQPKEDQSKDDQPKDDQPKEDQLKEDEPKEEWLDIIGNGQLMKKLIKKGTKDVKPIQKDICTLKFTGVLDDGTVVEDQDNISIQLGDFEIVQGLDLTIVLMELGEIAEIKIDPRFAYGTRGEGSIPPNATITYTVELKAIEDSPDIESLSVKERRELGNKKRQRGNWWFVRKELNFAIQCYRRASEYLQIDGMNWNEENEKSGPITDSQLQGLLDDCIKVYNNLAAALIEIGSYNAALENVERVLKYQPKNSKALFRKGRILKAKGNYGKAYLAFLEVQKIDPDIKSLQTELMTLKEIILKQTEKEKHLYAKMLGINKETDKSPKNIKIEEKSKLAKGILWTAIGASAAVIGILVHRFVS</sequence>
<feature type="region of interest" description="Disordered" evidence="5">
    <location>
        <begin position="1"/>
        <end position="88"/>
    </location>
</feature>
<dbReference type="PROSITE" id="PS50005">
    <property type="entry name" value="TPR"/>
    <property type="match status" value="2"/>
</dbReference>
<comment type="catalytic activity">
    <reaction evidence="3">
        <text>[protein]-peptidylproline (omega=180) = [protein]-peptidylproline (omega=0)</text>
        <dbReference type="Rhea" id="RHEA:16237"/>
        <dbReference type="Rhea" id="RHEA-COMP:10747"/>
        <dbReference type="Rhea" id="RHEA-COMP:10748"/>
        <dbReference type="ChEBI" id="CHEBI:83833"/>
        <dbReference type="ChEBI" id="CHEBI:83834"/>
        <dbReference type="EC" id="5.2.1.8"/>
    </reaction>
</comment>
<dbReference type="SUPFAM" id="SSF48452">
    <property type="entry name" value="TPR-like"/>
    <property type="match status" value="1"/>
</dbReference>
<dbReference type="PANTHER" id="PTHR46512:SF1">
    <property type="entry name" value="PEPTIDYLPROLYL ISOMERASE"/>
    <property type="match status" value="1"/>
</dbReference>
<dbReference type="Gene3D" id="1.25.40.10">
    <property type="entry name" value="Tetratricopeptide repeat domain"/>
    <property type="match status" value="1"/>
</dbReference>
<dbReference type="InterPro" id="IPR001179">
    <property type="entry name" value="PPIase_FKBP_dom"/>
</dbReference>
<dbReference type="PROSITE" id="PS50293">
    <property type="entry name" value="TPR_REGION"/>
    <property type="match status" value="1"/>
</dbReference>
<feature type="compositionally biased region" description="Basic and acidic residues" evidence="5">
    <location>
        <begin position="1"/>
        <end position="11"/>
    </location>
</feature>
<keyword evidence="3" id="KW-0697">Rotamase</keyword>
<feature type="repeat" description="TPR" evidence="4">
    <location>
        <begin position="275"/>
        <end position="308"/>
    </location>
</feature>
<accession>A0A836FV10</accession>
<dbReference type="Proteomes" id="UP000669903">
    <property type="component" value="Unassembled WGS sequence"/>
</dbReference>
<feature type="non-terminal residue" evidence="7">
    <location>
        <position position="417"/>
    </location>
</feature>
<dbReference type="GO" id="GO:0016020">
    <property type="term" value="C:membrane"/>
    <property type="evidence" value="ECO:0007669"/>
    <property type="project" value="TreeGrafter"/>
</dbReference>
<evidence type="ECO:0000313" key="8">
    <source>
        <dbReference type="Proteomes" id="UP000669903"/>
    </source>
</evidence>
<feature type="repeat" description="TPR" evidence="4">
    <location>
        <begin position="309"/>
        <end position="342"/>
    </location>
</feature>
<name>A0A836FV10_9HYME</name>
<dbReference type="EMBL" id="JAANIC010004451">
    <property type="protein sequence ID" value="KAG5334745.1"/>
    <property type="molecule type" value="Genomic_DNA"/>
</dbReference>
<dbReference type="AlphaFoldDB" id="A0A836FV10"/>
<evidence type="ECO:0000313" key="7">
    <source>
        <dbReference type="EMBL" id="KAG5334745.1"/>
    </source>
</evidence>
<dbReference type="Gene3D" id="3.10.50.40">
    <property type="match status" value="1"/>
</dbReference>
<dbReference type="SUPFAM" id="SSF54534">
    <property type="entry name" value="FKBP-like"/>
    <property type="match status" value="1"/>
</dbReference>
<keyword evidence="3 7" id="KW-0413">Isomerase</keyword>
<dbReference type="PANTHER" id="PTHR46512">
    <property type="entry name" value="PEPTIDYLPROLYL ISOMERASE"/>
    <property type="match status" value="1"/>
</dbReference>
<evidence type="ECO:0000256" key="2">
    <source>
        <dbReference type="ARBA" id="ARBA00022803"/>
    </source>
</evidence>
<evidence type="ECO:0000256" key="4">
    <source>
        <dbReference type="PROSITE-ProRule" id="PRU00339"/>
    </source>
</evidence>
<evidence type="ECO:0000256" key="5">
    <source>
        <dbReference type="SAM" id="MobiDB-lite"/>
    </source>
</evidence>
<reference evidence="7" key="1">
    <citation type="submission" date="2020-03" db="EMBL/GenBank/DDBJ databases">
        <title>Relaxed selection underlies rapid genomic changes in the transitions from sociality to social parasitism in ants.</title>
        <authorList>
            <person name="Bi X."/>
        </authorList>
    </citation>
    <scope>NUCLEOTIDE SEQUENCE</scope>
    <source>
        <strain evidence="7">BGI-DK2014a</strain>
        <tissue evidence="7">Whole body</tissue>
    </source>
</reference>
<gene>
    <name evidence="7" type="primary">Fkbp8</name>
    <name evidence="7" type="ORF">G6Z76_0013675</name>
</gene>
<keyword evidence="2 4" id="KW-0802">TPR repeat</keyword>
<keyword evidence="1" id="KW-0677">Repeat</keyword>
<evidence type="ECO:0000256" key="1">
    <source>
        <dbReference type="ARBA" id="ARBA00022737"/>
    </source>
</evidence>
<dbReference type="PROSITE" id="PS50059">
    <property type="entry name" value="FKBP_PPIASE"/>
    <property type="match status" value="1"/>
</dbReference>
<dbReference type="GO" id="GO:0003755">
    <property type="term" value="F:peptidyl-prolyl cis-trans isomerase activity"/>
    <property type="evidence" value="ECO:0007669"/>
    <property type="project" value="UniProtKB-KW"/>
</dbReference>
<dbReference type="SMART" id="SM00028">
    <property type="entry name" value="TPR"/>
    <property type="match status" value="3"/>
</dbReference>
<dbReference type="GO" id="GO:0005740">
    <property type="term" value="C:mitochondrial envelope"/>
    <property type="evidence" value="ECO:0007669"/>
    <property type="project" value="TreeGrafter"/>
</dbReference>
<dbReference type="InterPro" id="IPR050754">
    <property type="entry name" value="FKBP4/5/8-like"/>
</dbReference>
<dbReference type="EC" id="5.2.1.8" evidence="3"/>
<organism evidence="7 8">
    <name type="scientific">Acromyrmex charruanus</name>
    <dbReference type="NCBI Taxonomy" id="2715315"/>
    <lineage>
        <taxon>Eukaryota</taxon>
        <taxon>Metazoa</taxon>
        <taxon>Ecdysozoa</taxon>
        <taxon>Arthropoda</taxon>
        <taxon>Hexapoda</taxon>
        <taxon>Insecta</taxon>
        <taxon>Pterygota</taxon>
        <taxon>Neoptera</taxon>
        <taxon>Endopterygota</taxon>
        <taxon>Hymenoptera</taxon>
        <taxon>Apocrita</taxon>
        <taxon>Aculeata</taxon>
        <taxon>Formicoidea</taxon>
        <taxon>Formicidae</taxon>
        <taxon>Myrmicinae</taxon>
        <taxon>Acromyrmex</taxon>
    </lineage>
</organism>
<dbReference type="InterPro" id="IPR011990">
    <property type="entry name" value="TPR-like_helical_dom_sf"/>
</dbReference>
<dbReference type="InterPro" id="IPR046357">
    <property type="entry name" value="PPIase_dom_sf"/>
</dbReference>
<protein>
    <recommendedName>
        <fullName evidence="3">peptidylprolyl isomerase</fullName>
        <ecNumber evidence="3">5.2.1.8</ecNumber>
    </recommendedName>
</protein>